<comment type="similarity">
    <text evidence="10">Belongs to the 'phage' integrase family. XerC subfamily.</text>
</comment>
<reference evidence="13 14" key="1">
    <citation type="submission" date="2019-02" db="EMBL/GenBank/DDBJ databases">
        <title>Apibacter muscae sp. nov.: a novel member of the house fly microbiota.</title>
        <authorList>
            <person name="Park R."/>
        </authorList>
    </citation>
    <scope>NUCLEOTIDE SEQUENCE [LARGE SCALE GENOMIC DNA]</scope>
    <source>
        <strain evidence="13 14">AL1</strain>
    </source>
</reference>
<feature type="active site" evidence="10">
    <location>
        <position position="247"/>
    </location>
</feature>
<comment type="function">
    <text evidence="10">Site-specific tyrosine recombinase, which acts by catalyzing the cutting and rejoining of the recombining DNA molecules. The XerC-XerD complex is essential to convert dimers of the bacterial chromosome into monomers to permit their segregation at cell division. It also contributes to the segregational stability of plasmids.</text>
</comment>
<keyword evidence="6 10" id="KW-0229">DNA integration</keyword>
<keyword evidence="7 10" id="KW-0238">DNA-binding</keyword>
<keyword evidence="14" id="KW-1185">Reference proteome</keyword>
<evidence type="ECO:0000256" key="8">
    <source>
        <dbReference type="ARBA" id="ARBA00023172"/>
    </source>
</evidence>
<dbReference type="Gene3D" id="1.10.443.10">
    <property type="entry name" value="Intergrase catalytic core"/>
    <property type="match status" value="1"/>
</dbReference>
<dbReference type="InterPro" id="IPR011932">
    <property type="entry name" value="Recomb_XerD"/>
</dbReference>
<dbReference type="InterPro" id="IPR023009">
    <property type="entry name" value="Tyrosine_recombinase_XerC/XerD"/>
</dbReference>
<keyword evidence="3 10" id="KW-0963">Cytoplasm</keyword>
<dbReference type="EMBL" id="SELH01000025">
    <property type="protein sequence ID" value="TWP26753.1"/>
    <property type="molecule type" value="Genomic_DNA"/>
</dbReference>
<dbReference type="Gene3D" id="1.10.150.130">
    <property type="match status" value="1"/>
</dbReference>
<dbReference type="CDD" id="cd00798">
    <property type="entry name" value="INT_XerDC_C"/>
    <property type="match status" value="1"/>
</dbReference>
<dbReference type="RefSeq" id="WP_146293270.1">
    <property type="nucleotide sequence ID" value="NZ_SELH01000025.1"/>
</dbReference>
<keyword evidence="9 10" id="KW-0131">Cell cycle</keyword>
<comment type="similarity">
    <text evidence="2">Belongs to the 'phage' integrase family. XerD subfamily.</text>
</comment>
<dbReference type="Pfam" id="PF02899">
    <property type="entry name" value="Phage_int_SAM_1"/>
    <property type="match status" value="1"/>
</dbReference>
<dbReference type="Pfam" id="PF00589">
    <property type="entry name" value="Phage_integrase"/>
    <property type="match status" value="1"/>
</dbReference>
<dbReference type="InterPro" id="IPR044068">
    <property type="entry name" value="CB"/>
</dbReference>
<evidence type="ECO:0000256" key="4">
    <source>
        <dbReference type="ARBA" id="ARBA00022618"/>
    </source>
</evidence>
<dbReference type="PANTHER" id="PTHR30349">
    <property type="entry name" value="PHAGE INTEGRASE-RELATED"/>
    <property type="match status" value="1"/>
</dbReference>
<dbReference type="GO" id="GO:0006313">
    <property type="term" value="P:DNA transposition"/>
    <property type="evidence" value="ECO:0007669"/>
    <property type="project" value="UniProtKB-UniRule"/>
</dbReference>
<dbReference type="GO" id="GO:0007059">
    <property type="term" value="P:chromosome segregation"/>
    <property type="evidence" value="ECO:0007669"/>
    <property type="project" value="UniProtKB-UniRule"/>
</dbReference>
<dbReference type="PROSITE" id="PS51898">
    <property type="entry name" value="TYR_RECOMBINASE"/>
    <property type="match status" value="1"/>
</dbReference>
<dbReference type="PANTHER" id="PTHR30349:SF81">
    <property type="entry name" value="TYROSINE RECOMBINASE XERC"/>
    <property type="match status" value="1"/>
</dbReference>
<dbReference type="NCBIfam" id="TIGR02225">
    <property type="entry name" value="recomb_XerD"/>
    <property type="match status" value="1"/>
</dbReference>
<evidence type="ECO:0000256" key="7">
    <source>
        <dbReference type="ARBA" id="ARBA00023125"/>
    </source>
</evidence>
<dbReference type="GO" id="GO:0009037">
    <property type="term" value="F:tyrosine-based site-specific recombinase activity"/>
    <property type="evidence" value="ECO:0007669"/>
    <property type="project" value="UniProtKB-UniRule"/>
</dbReference>
<organism evidence="13 14">
    <name type="scientific">Apibacter muscae</name>
    <dbReference type="NCBI Taxonomy" id="2509004"/>
    <lineage>
        <taxon>Bacteria</taxon>
        <taxon>Pseudomonadati</taxon>
        <taxon>Bacteroidota</taxon>
        <taxon>Flavobacteriia</taxon>
        <taxon>Flavobacteriales</taxon>
        <taxon>Weeksellaceae</taxon>
        <taxon>Apibacter</taxon>
    </lineage>
</organism>
<dbReference type="NCBIfam" id="NF040815">
    <property type="entry name" value="recomb_XerA_Arch"/>
    <property type="match status" value="1"/>
</dbReference>
<dbReference type="InterPro" id="IPR004107">
    <property type="entry name" value="Integrase_SAM-like_N"/>
</dbReference>
<gene>
    <name evidence="13" type="primary">xerD</name>
    <name evidence="10" type="synonym">xerC</name>
    <name evidence="13" type="ORF">ETU09_09330</name>
</gene>
<feature type="active site" evidence="10">
    <location>
        <position position="148"/>
    </location>
</feature>
<comment type="subunit">
    <text evidence="10">Forms a cyclic heterotetrameric complex composed of two molecules of XerC and two molecules of XerD.</text>
</comment>
<keyword evidence="8 10" id="KW-0233">DNA recombination</keyword>
<accession>A0A563D9X9</accession>
<evidence type="ECO:0000313" key="14">
    <source>
        <dbReference type="Proteomes" id="UP000319499"/>
    </source>
</evidence>
<dbReference type="GO" id="GO:0005737">
    <property type="term" value="C:cytoplasm"/>
    <property type="evidence" value="ECO:0007669"/>
    <property type="project" value="UniProtKB-SubCell"/>
</dbReference>
<dbReference type="HAMAP" id="MF_01808">
    <property type="entry name" value="Recomb_XerC_XerD"/>
    <property type="match status" value="1"/>
</dbReference>
<feature type="active site" evidence="10">
    <location>
        <position position="270"/>
    </location>
</feature>
<comment type="caution">
    <text evidence="13">The sequence shown here is derived from an EMBL/GenBank/DDBJ whole genome shotgun (WGS) entry which is preliminary data.</text>
</comment>
<evidence type="ECO:0000256" key="3">
    <source>
        <dbReference type="ARBA" id="ARBA00022490"/>
    </source>
</evidence>
<dbReference type="GO" id="GO:0051301">
    <property type="term" value="P:cell division"/>
    <property type="evidence" value="ECO:0007669"/>
    <property type="project" value="UniProtKB-KW"/>
</dbReference>
<dbReference type="InterPro" id="IPR010998">
    <property type="entry name" value="Integrase_recombinase_N"/>
</dbReference>
<proteinExistence type="inferred from homology"/>
<feature type="active site" evidence="10">
    <location>
        <position position="244"/>
    </location>
</feature>
<evidence type="ECO:0000256" key="5">
    <source>
        <dbReference type="ARBA" id="ARBA00022829"/>
    </source>
</evidence>
<protein>
    <recommendedName>
        <fullName evidence="10">Tyrosine recombinase XerC</fullName>
    </recommendedName>
</protein>
<feature type="active site" description="O-(3'-phospho-DNA)-tyrosine intermediate" evidence="10">
    <location>
        <position position="279"/>
    </location>
</feature>
<comment type="subcellular location">
    <subcellularLocation>
        <location evidence="1 10">Cytoplasm</location>
    </subcellularLocation>
</comment>
<dbReference type="NCBIfam" id="NF001399">
    <property type="entry name" value="PRK00283.1"/>
    <property type="match status" value="1"/>
</dbReference>
<sequence length="310" mass="36364">MNWEELITLYNEYLFLEKGLSKNTQLAYIRDLKKIKYYFNKDNSITPNTINKENVQDFIYDYSKKSKSSKSQARLISSIKSFFKFLQLEDIRKDNPAELLESPKIGLYLPDTLEHDEVMKLIESIDLSTSEGERNRTIIETLYGCGLRVSELVNLKLSDLFFNENLIRVTGKGDKQRLVPISDWTIKYINIYINEIRLHQTINPKFKDILFLNRRGGQLTREMVFIIVKKLSRNAGINKNISPHTFRHSFATVLLKNGADLRSIQLMLGHESITTTEIYTHLDREQLREAIEKYHPFNINKDFKTDENKI</sequence>
<keyword evidence="5 10" id="KW-0159">Chromosome partition</keyword>
<feature type="active site" evidence="10">
    <location>
        <position position="172"/>
    </location>
</feature>
<keyword evidence="4 10" id="KW-0132">Cell division</keyword>
<dbReference type="AlphaFoldDB" id="A0A563D9X9"/>
<dbReference type="OrthoDB" id="9801717at2"/>
<dbReference type="InterPro" id="IPR050090">
    <property type="entry name" value="Tyrosine_recombinase_XerCD"/>
</dbReference>
<evidence type="ECO:0000259" key="11">
    <source>
        <dbReference type="PROSITE" id="PS51898"/>
    </source>
</evidence>
<dbReference type="InterPro" id="IPR002104">
    <property type="entry name" value="Integrase_catalytic"/>
</dbReference>
<dbReference type="SUPFAM" id="SSF56349">
    <property type="entry name" value="DNA breaking-rejoining enzymes"/>
    <property type="match status" value="1"/>
</dbReference>
<dbReference type="GO" id="GO:0003677">
    <property type="term" value="F:DNA binding"/>
    <property type="evidence" value="ECO:0007669"/>
    <property type="project" value="UniProtKB-UniRule"/>
</dbReference>
<evidence type="ECO:0000256" key="6">
    <source>
        <dbReference type="ARBA" id="ARBA00022908"/>
    </source>
</evidence>
<dbReference type="InterPro" id="IPR013762">
    <property type="entry name" value="Integrase-like_cat_sf"/>
</dbReference>
<evidence type="ECO:0000259" key="12">
    <source>
        <dbReference type="PROSITE" id="PS51900"/>
    </source>
</evidence>
<evidence type="ECO:0000256" key="1">
    <source>
        <dbReference type="ARBA" id="ARBA00004496"/>
    </source>
</evidence>
<feature type="domain" description="Tyr recombinase" evidence="11">
    <location>
        <begin position="108"/>
        <end position="292"/>
    </location>
</feature>
<evidence type="ECO:0000256" key="10">
    <source>
        <dbReference type="HAMAP-Rule" id="MF_01808"/>
    </source>
</evidence>
<feature type="domain" description="Core-binding (CB)" evidence="12">
    <location>
        <begin position="1"/>
        <end position="87"/>
    </location>
</feature>
<evidence type="ECO:0000256" key="9">
    <source>
        <dbReference type="ARBA" id="ARBA00023306"/>
    </source>
</evidence>
<evidence type="ECO:0000313" key="13">
    <source>
        <dbReference type="EMBL" id="TWP26753.1"/>
    </source>
</evidence>
<evidence type="ECO:0000256" key="2">
    <source>
        <dbReference type="ARBA" id="ARBA00010450"/>
    </source>
</evidence>
<dbReference type="InterPro" id="IPR011010">
    <property type="entry name" value="DNA_brk_join_enz"/>
</dbReference>
<dbReference type="PROSITE" id="PS51900">
    <property type="entry name" value="CB"/>
    <property type="match status" value="1"/>
</dbReference>
<name>A0A563D9X9_9FLAO</name>
<dbReference type="Proteomes" id="UP000319499">
    <property type="component" value="Unassembled WGS sequence"/>
</dbReference>